<dbReference type="GO" id="GO:0071034">
    <property type="term" value="P:CUT catabolic process"/>
    <property type="evidence" value="ECO:0007669"/>
    <property type="project" value="TreeGrafter"/>
</dbReference>
<dbReference type="SUPFAM" id="SSF54791">
    <property type="entry name" value="Eukaryotic type KH-domain (KH-domain type I)"/>
    <property type="match status" value="1"/>
</dbReference>
<dbReference type="PROSITE" id="PS50126">
    <property type="entry name" value="S1"/>
    <property type="match status" value="1"/>
</dbReference>
<comment type="similarity">
    <text evidence="2">Belongs to the RRP4 family.</text>
</comment>
<evidence type="ECO:0000256" key="1">
    <source>
        <dbReference type="ARBA" id="ARBA00004123"/>
    </source>
</evidence>
<dbReference type="GO" id="GO:0003723">
    <property type="term" value="F:RNA binding"/>
    <property type="evidence" value="ECO:0007669"/>
    <property type="project" value="UniProtKB-KW"/>
</dbReference>
<dbReference type="PANTHER" id="PTHR21321:SF4">
    <property type="entry name" value="EXOSOME COMPLEX COMPONENT RRP4"/>
    <property type="match status" value="1"/>
</dbReference>
<feature type="domain" description="S1 motif" evidence="5">
    <location>
        <begin position="105"/>
        <end position="183"/>
    </location>
</feature>
<dbReference type="InterPro" id="IPR026699">
    <property type="entry name" value="Exosome_RNA_bind1/RRP40/RRP4"/>
</dbReference>
<keyword evidence="7" id="KW-1185">Reference proteome</keyword>
<gene>
    <name evidence="6" type="ORF">BV898_08766</name>
</gene>
<dbReference type="EMBL" id="MTYJ01000065">
    <property type="protein sequence ID" value="OQV17188.1"/>
    <property type="molecule type" value="Genomic_DNA"/>
</dbReference>
<dbReference type="GO" id="GO:0071051">
    <property type="term" value="P:poly(A)-dependent snoRNA 3'-end processing"/>
    <property type="evidence" value="ECO:0007669"/>
    <property type="project" value="TreeGrafter"/>
</dbReference>
<dbReference type="Gene3D" id="2.40.50.140">
    <property type="entry name" value="Nucleic acid-binding proteins"/>
    <property type="match status" value="1"/>
</dbReference>
<dbReference type="AlphaFoldDB" id="A0A1W0WPQ2"/>
<dbReference type="SUPFAM" id="SSF50249">
    <property type="entry name" value="Nucleic acid-binding proteins"/>
    <property type="match status" value="1"/>
</dbReference>
<protein>
    <submittedName>
        <fullName evidence="6">Exosome complex component RRP4</fullName>
    </submittedName>
</protein>
<accession>A0A1W0WPQ2</accession>
<dbReference type="OrthoDB" id="1650at2759"/>
<dbReference type="GO" id="GO:0000176">
    <property type="term" value="C:nuclear exosome (RNase complex)"/>
    <property type="evidence" value="ECO:0007669"/>
    <property type="project" value="TreeGrafter"/>
</dbReference>
<dbReference type="CDD" id="cd05789">
    <property type="entry name" value="S1_Rrp4"/>
    <property type="match status" value="1"/>
</dbReference>
<dbReference type="Pfam" id="PF21266">
    <property type="entry name" value="S1_RRP4"/>
    <property type="match status" value="1"/>
</dbReference>
<reference evidence="7" key="1">
    <citation type="submission" date="2017-01" db="EMBL/GenBank/DDBJ databases">
        <title>Comparative genomics of anhydrobiosis in the tardigrade Hypsibius dujardini.</title>
        <authorList>
            <person name="Yoshida Y."/>
            <person name="Koutsovoulos G."/>
            <person name="Laetsch D."/>
            <person name="Stevens L."/>
            <person name="Kumar S."/>
            <person name="Horikawa D."/>
            <person name="Ishino K."/>
            <person name="Komine S."/>
            <person name="Tomita M."/>
            <person name="Blaxter M."/>
            <person name="Arakawa K."/>
        </authorList>
    </citation>
    <scope>NUCLEOTIDE SEQUENCE [LARGE SCALE GENOMIC DNA]</scope>
    <source>
        <strain evidence="7">Z151</strain>
    </source>
</reference>
<proteinExistence type="inferred from homology"/>
<keyword evidence="4" id="KW-0694">RNA-binding</keyword>
<evidence type="ECO:0000259" key="5">
    <source>
        <dbReference type="PROSITE" id="PS50126"/>
    </source>
</evidence>
<dbReference type="PANTHER" id="PTHR21321">
    <property type="entry name" value="PNAS-3 RELATED"/>
    <property type="match status" value="1"/>
</dbReference>
<dbReference type="InterPro" id="IPR004088">
    <property type="entry name" value="KH_dom_type_1"/>
</dbReference>
<evidence type="ECO:0000313" key="7">
    <source>
        <dbReference type="Proteomes" id="UP000192578"/>
    </source>
</evidence>
<dbReference type="InterPro" id="IPR012340">
    <property type="entry name" value="NA-bd_OB-fold"/>
</dbReference>
<dbReference type="InterPro" id="IPR048565">
    <property type="entry name" value="S1_RRP4"/>
</dbReference>
<organism evidence="6 7">
    <name type="scientific">Hypsibius exemplaris</name>
    <name type="common">Freshwater tardigrade</name>
    <dbReference type="NCBI Taxonomy" id="2072580"/>
    <lineage>
        <taxon>Eukaryota</taxon>
        <taxon>Metazoa</taxon>
        <taxon>Ecdysozoa</taxon>
        <taxon>Tardigrada</taxon>
        <taxon>Eutardigrada</taxon>
        <taxon>Parachela</taxon>
        <taxon>Hypsibioidea</taxon>
        <taxon>Hypsibiidae</taxon>
        <taxon>Hypsibius</taxon>
    </lineage>
</organism>
<evidence type="ECO:0000313" key="6">
    <source>
        <dbReference type="EMBL" id="OQV17188.1"/>
    </source>
</evidence>
<keyword evidence="3" id="KW-0271">Exosome</keyword>
<dbReference type="GO" id="GO:0071035">
    <property type="term" value="P:nuclear polyadenylation-dependent rRNA catabolic process"/>
    <property type="evidence" value="ECO:0007669"/>
    <property type="project" value="TreeGrafter"/>
</dbReference>
<evidence type="ECO:0000256" key="3">
    <source>
        <dbReference type="ARBA" id="ARBA00022835"/>
    </source>
</evidence>
<dbReference type="GO" id="GO:0000467">
    <property type="term" value="P:exonucleolytic trimming to generate mature 3'-end of 5.8S rRNA from tricistronic rRNA transcript (SSU-rRNA, 5.8S rRNA, LSU-rRNA)"/>
    <property type="evidence" value="ECO:0007669"/>
    <property type="project" value="TreeGrafter"/>
</dbReference>
<dbReference type="GO" id="GO:0034475">
    <property type="term" value="P:U4 snRNA 3'-end processing"/>
    <property type="evidence" value="ECO:0007669"/>
    <property type="project" value="TreeGrafter"/>
</dbReference>
<evidence type="ECO:0000256" key="2">
    <source>
        <dbReference type="ARBA" id="ARBA00009155"/>
    </source>
</evidence>
<name>A0A1W0WPQ2_HYPEX</name>
<dbReference type="GO" id="GO:0000177">
    <property type="term" value="C:cytoplasmic exosome (RNase complex)"/>
    <property type="evidence" value="ECO:0007669"/>
    <property type="project" value="TreeGrafter"/>
</dbReference>
<evidence type="ECO:0000256" key="4">
    <source>
        <dbReference type="ARBA" id="ARBA00022884"/>
    </source>
</evidence>
<dbReference type="Gene3D" id="2.40.50.100">
    <property type="match status" value="1"/>
</dbReference>
<comment type="caution">
    <text evidence="6">The sequence shown here is derived from an EMBL/GenBank/DDBJ whole genome shotgun (WGS) entry which is preliminary data.</text>
</comment>
<sequence length="370" mass="40895">MDLPQINIEIVAVRTPDSGGRDVEMEDVQHGHAKGRRAPRNQEVFIPGDVVMDNAEGWMDGHGSYCSVLPDKRVEMLASVAGVRQIFTRVVVINPLKSRYAGEIGDIVVGRIVQVGRKSWTVDVGAQRHAVLSLGAINLPSGELRRKTEEDIGFMRGYLKEGDLISAEVQKQSGDGHLLLHTRSLRYGRLVHGMLLHVQPKLTKRGKGHFVSYETFGVHLIIGVNGAIWIAPTQRQLNIPLGLDAGEQLRQAAEEDYPEEQEMYVCMTAEEAGKFGAKADEQGYVVSATRSTATPIATLEVRKCMARIRNCIEILNREQVPIHRETIRILYDASRKYEPKELLQPAAAGEVFAAARQDLWGDSADGTVAD</sequence>
<dbReference type="Proteomes" id="UP000192578">
    <property type="component" value="Unassembled WGS sequence"/>
</dbReference>
<dbReference type="Pfam" id="PF15985">
    <property type="entry name" value="KH_6"/>
    <property type="match status" value="1"/>
</dbReference>
<dbReference type="InterPro" id="IPR003029">
    <property type="entry name" value="S1_domain"/>
</dbReference>
<dbReference type="InterPro" id="IPR036612">
    <property type="entry name" value="KH_dom_type_1_sf"/>
</dbReference>
<comment type="subcellular location">
    <subcellularLocation>
        <location evidence="1">Nucleus</location>
    </subcellularLocation>
</comment>
<dbReference type="GO" id="GO:0071038">
    <property type="term" value="P:TRAMP-dependent tRNA surveillance pathway"/>
    <property type="evidence" value="ECO:0007669"/>
    <property type="project" value="TreeGrafter"/>
</dbReference>